<protein>
    <recommendedName>
        <fullName evidence="5">Pentatricopeptide repeat-containing protein</fullName>
    </recommendedName>
</protein>
<dbReference type="NCBIfam" id="TIGR00756">
    <property type="entry name" value="PPR"/>
    <property type="match status" value="1"/>
</dbReference>
<dbReference type="InterPro" id="IPR002885">
    <property type="entry name" value="PPR_rpt"/>
</dbReference>
<dbReference type="EMBL" id="JAUIZM010000008">
    <property type="protein sequence ID" value="KAK1368829.1"/>
    <property type="molecule type" value="Genomic_DNA"/>
</dbReference>
<evidence type="ECO:0008006" key="5">
    <source>
        <dbReference type="Google" id="ProtNLM"/>
    </source>
</evidence>
<reference evidence="2" key="1">
    <citation type="submission" date="2023-02" db="EMBL/GenBank/DDBJ databases">
        <title>Genome of toxic invasive species Heracleum sosnowskyi carries increased number of genes despite the absence of recent whole-genome duplications.</title>
        <authorList>
            <person name="Schelkunov M."/>
            <person name="Shtratnikova V."/>
            <person name="Makarenko M."/>
            <person name="Klepikova A."/>
            <person name="Omelchenko D."/>
            <person name="Novikova G."/>
            <person name="Obukhova E."/>
            <person name="Bogdanov V."/>
            <person name="Penin A."/>
            <person name="Logacheva M."/>
        </authorList>
    </citation>
    <scope>NUCLEOTIDE SEQUENCE</scope>
    <source>
        <strain evidence="2">Hsosn_3</strain>
        <tissue evidence="2">Leaf</tissue>
    </source>
</reference>
<dbReference type="AlphaFoldDB" id="A0AAD8HKG5"/>
<proteinExistence type="predicted"/>
<keyword evidence="1" id="KW-0677">Repeat</keyword>
<dbReference type="InterPro" id="IPR046960">
    <property type="entry name" value="PPR_At4g14850-like_plant"/>
</dbReference>
<sequence length="145" mass="15652">MSDRNLVTWATIISGYDQVGKPLLAVELCSQFRLQPNEFVFSSSISACASLWALRTGEQIHACSVDDFTYSSALTACAGIASLPQSKQNNIITGFANHGLGKKSLELFGQMIDGGTKPDSVTFIGLLTTCDNQDFWIRGQPVSVL</sequence>
<evidence type="ECO:0000313" key="2">
    <source>
        <dbReference type="EMBL" id="KAK1368829.1"/>
    </source>
</evidence>
<dbReference type="GO" id="GO:0009451">
    <property type="term" value="P:RNA modification"/>
    <property type="evidence" value="ECO:0007669"/>
    <property type="project" value="InterPro"/>
</dbReference>
<dbReference type="EMBL" id="JAUIZM010000008">
    <property type="protein sequence ID" value="KAK1368836.1"/>
    <property type="molecule type" value="Genomic_DNA"/>
</dbReference>
<organism evidence="2 4">
    <name type="scientific">Heracleum sosnowskyi</name>
    <dbReference type="NCBI Taxonomy" id="360622"/>
    <lineage>
        <taxon>Eukaryota</taxon>
        <taxon>Viridiplantae</taxon>
        <taxon>Streptophyta</taxon>
        <taxon>Embryophyta</taxon>
        <taxon>Tracheophyta</taxon>
        <taxon>Spermatophyta</taxon>
        <taxon>Magnoliopsida</taxon>
        <taxon>eudicotyledons</taxon>
        <taxon>Gunneridae</taxon>
        <taxon>Pentapetalae</taxon>
        <taxon>asterids</taxon>
        <taxon>campanulids</taxon>
        <taxon>Apiales</taxon>
        <taxon>Apiaceae</taxon>
        <taxon>Apioideae</taxon>
        <taxon>apioid superclade</taxon>
        <taxon>Tordylieae</taxon>
        <taxon>Tordyliinae</taxon>
        <taxon>Heracleum</taxon>
    </lineage>
</organism>
<dbReference type="GO" id="GO:0003723">
    <property type="term" value="F:RNA binding"/>
    <property type="evidence" value="ECO:0007669"/>
    <property type="project" value="InterPro"/>
</dbReference>
<keyword evidence="4" id="KW-1185">Reference proteome</keyword>
<dbReference type="Proteomes" id="UP001237642">
    <property type="component" value="Unassembled WGS sequence"/>
</dbReference>
<evidence type="ECO:0000313" key="4">
    <source>
        <dbReference type="Proteomes" id="UP001237642"/>
    </source>
</evidence>
<comment type="caution">
    <text evidence="2">The sequence shown here is derived from an EMBL/GenBank/DDBJ whole genome shotgun (WGS) entry which is preliminary data.</text>
</comment>
<dbReference type="PANTHER" id="PTHR47926">
    <property type="entry name" value="PENTATRICOPEPTIDE REPEAT-CONTAINING PROTEIN"/>
    <property type="match status" value="1"/>
</dbReference>
<evidence type="ECO:0000256" key="1">
    <source>
        <dbReference type="ARBA" id="ARBA00022737"/>
    </source>
</evidence>
<dbReference type="Pfam" id="PF13041">
    <property type="entry name" value="PPR_2"/>
    <property type="match status" value="1"/>
</dbReference>
<name>A0AAD8HKG5_9APIA</name>
<dbReference type="Gene3D" id="1.25.40.10">
    <property type="entry name" value="Tetratricopeptide repeat domain"/>
    <property type="match status" value="2"/>
</dbReference>
<gene>
    <name evidence="2" type="ORF">POM88_034921</name>
    <name evidence="3" type="ORF">POM88_034928</name>
</gene>
<evidence type="ECO:0000313" key="3">
    <source>
        <dbReference type="EMBL" id="KAK1368836.1"/>
    </source>
</evidence>
<dbReference type="InterPro" id="IPR011990">
    <property type="entry name" value="TPR-like_helical_dom_sf"/>
</dbReference>
<reference evidence="2" key="2">
    <citation type="submission" date="2023-05" db="EMBL/GenBank/DDBJ databases">
        <authorList>
            <person name="Schelkunov M.I."/>
        </authorList>
    </citation>
    <scope>NUCLEOTIDE SEQUENCE</scope>
    <source>
        <strain evidence="2">Hsosn_3</strain>
        <tissue evidence="2">Leaf</tissue>
    </source>
</reference>
<accession>A0AAD8HKG5</accession>